<sequence>MRIMNDNRNGSAVSEGDRLIAMATGVLMAWLGMNAPRAEKCLRRIAALMETRPADLALYLVDLAEKEAAAVGRDRADSGDAER</sequence>
<comment type="caution">
    <text evidence="2">The sequence shown here is derived from an EMBL/GenBank/DDBJ whole genome shotgun (WGS) entry which is preliminary data.</text>
</comment>
<dbReference type="EMBL" id="RCZM01000010">
    <property type="protein sequence ID" value="TPG12496.1"/>
    <property type="molecule type" value="Genomic_DNA"/>
</dbReference>
<dbReference type="Proteomes" id="UP000317722">
    <property type="component" value="Unassembled WGS sequence"/>
</dbReference>
<accession>A0A502CL41</accession>
<organism evidence="2 3">
    <name type="scientific">Pedococcus bigeumensis</name>
    <dbReference type="NCBI Taxonomy" id="433644"/>
    <lineage>
        <taxon>Bacteria</taxon>
        <taxon>Bacillati</taxon>
        <taxon>Actinomycetota</taxon>
        <taxon>Actinomycetes</taxon>
        <taxon>Micrococcales</taxon>
        <taxon>Intrasporangiaceae</taxon>
        <taxon>Pedococcus</taxon>
    </lineage>
</organism>
<dbReference type="GO" id="GO:0003723">
    <property type="term" value="F:RNA binding"/>
    <property type="evidence" value="ECO:0007669"/>
    <property type="project" value="InterPro"/>
</dbReference>
<dbReference type="InterPro" id="IPR005561">
    <property type="entry name" value="ANTAR"/>
</dbReference>
<reference evidence="2 3" key="1">
    <citation type="journal article" date="2019" name="Environ. Microbiol.">
        <title>Species interactions and distinct microbial communities in high Arctic permafrost affected cryosols are associated with the CH4 and CO2 gas fluxes.</title>
        <authorList>
            <person name="Altshuler I."/>
            <person name="Hamel J."/>
            <person name="Turney S."/>
            <person name="Magnuson E."/>
            <person name="Levesque R."/>
            <person name="Greer C."/>
            <person name="Whyte L.G."/>
        </authorList>
    </citation>
    <scope>NUCLEOTIDE SEQUENCE [LARGE SCALE GENOMIC DNA]</scope>
    <source>
        <strain evidence="2 3">S9.3A</strain>
    </source>
</reference>
<protein>
    <recommendedName>
        <fullName evidence="1">ANTAR domain-containing protein</fullName>
    </recommendedName>
</protein>
<proteinExistence type="predicted"/>
<dbReference type="Gene3D" id="1.10.10.10">
    <property type="entry name" value="Winged helix-like DNA-binding domain superfamily/Winged helix DNA-binding domain"/>
    <property type="match status" value="1"/>
</dbReference>
<dbReference type="Pfam" id="PF03861">
    <property type="entry name" value="ANTAR"/>
    <property type="match status" value="1"/>
</dbReference>
<dbReference type="PROSITE" id="PS50921">
    <property type="entry name" value="ANTAR"/>
    <property type="match status" value="1"/>
</dbReference>
<dbReference type="AlphaFoldDB" id="A0A502CL41"/>
<keyword evidence="3" id="KW-1185">Reference proteome</keyword>
<feature type="domain" description="ANTAR" evidence="1">
    <location>
        <begin position="1"/>
        <end position="61"/>
    </location>
</feature>
<evidence type="ECO:0000313" key="2">
    <source>
        <dbReference type="EMBL" id="TPG12496.1"/>
    </source>
</evidence>
<dbReference type="InterPro" id="IPR036388">
    <property type="entry name" value="WH-like_DNA-bd_sf"/>
</dbReference>
<evidence type="ECO:0000313" key="3">
    <source>
        <dbReference type="Proteomes" id="UP000317722"/>
    </source>
</evidence>
<name>A0A502CL41_9MICO</name>
<evidence type="ECO:0000259" key="1">
    <source>
        <dbReference type="PROSITE" id="PS50921"/>
    </source>
</evidence>
<gene>
    <name evidence="2" type="ORF">EAH86_20065</name>
</gene>